<keyword evidence="6" id="KW-1185">Reference proteome</keyword>
<sequence length="448" mass="51300">MAPFDPSKLKESEVIELKEKFNDSAMKTLSGFINAKGGSLYIGIKDDSTLIAGGISDQAQQDIVNKIIQGLNVVPEVILHEMDGDEFLEIKVKHQRSPVSFRGRYYKRVGNTTQQIPDEELKVLFLEDEAWDTRNDERFSLKEINLDTIQHFVELAKNSGRISTEINAENIEQVLDQLGLRIDGKLTNAAIILFGKNPQKYFPNAVIRYARLKDEATIIADRTVSGNLFDQVYGAEEQIKSFISLRYEITDESFQRKDVWQYPLPAIREALLNALVHRDYFQVGVKTQIKVFDDYLWIYNPGKLPGSLQIEDLKKPHASVPRNRLLTTIFYRAGLIEELGSGIHRIMNAMKEKALPAPEFEEQGNGFVIKLFGDYQVITQKEWKIELNARQKKMIAFAQEKNSFKMADLSEHFDEVDSRTLRRDLNELVEAGIFEAEGEKRGRTYSLK</sequence>
<dbReference type="Gene3D" id="1.10.10.10">
    <property type="entry name" value="Winged helix-like DNA-binding domain superfamily/Winged helix DNA-binding domain"/>
    <property type="match status" value="1"/>
</dbReference>
<dbReference type="EMBL" id="JBHULI010000002">
    <property type="protein sequence ID" value="MFD2531096.1"/>
    <property type="molecule type" value="Genomic_DNA"/>
</dbReference>
<dbReference type="PANTHER" id="PTHR30595">
    <property type="entry name" value="GLPR-RELATED TRANSCRIPTIONAL REPRESSOR"/>
    <property type="match status" value="1"/>
</dbReference>
<keyword evidence="1" id="KW-0805">Transcription regulation</keyword>
<keyword evidence="5" id="KW-0547">Nucleotide-binding</keyword>
<evidence type="ECO:0000259" key="3">
    <source>
        <dbReference type="Pfam" id="PF04326"/>
    </source>
</evidence>
<dbReference type="InterPro" id="IPR038475">
    <property type="entry name" value="RecG_C_sf"/>
</dbReference>
<name>A0ABW5JEE1_9BACT</name>
<dbReference type="InterPro" id="IPR036388">
    <property type="entry name" value="WH-like_DNA-bd_sf"/>
</dbReference>
<dbReference type="PANTHER" id="PTHR30595:SF6">
    <property type="entry name" value="SCHLAFEN ALBA-2 DOMAIN-CONTAINING PROTEIN"/>
    <property type="match status" value="1"/>
</dbReference>
<evidence type="ECO:0000259" key="4">
    <source>
        <dbReference type="Pfam" id="PF08220"/>
    </source>
</evidence>
<dbReference type="Gene3D" id="3.30.950.30">
    <property type="entry name" value="Schlafen, AAA domain"/>
    <property type="match status" value="1"/>
</dbReference>
<reference evidence="6" key="1">
    <citation type="journal article" date="2019" name="Int. J. Syst. Evol. Microbiol.">
        <title>The Global Catalogue of Microorganisms (GCM) 10K type strain sequencing project: providing services to taxonomists for standard genome sequencing and annotation.</title>
        <authorList>
            <consortium name="The Broad Institute Genomics Platform"/>
            <consortium name="The Broad Institute Genome Sequencing Center for Infectious Disease"/>
            <person name="Wu L."/>
            <person name="Ma J."/>
        </authorList>
    </citation>
    <scope>NUCLEOTIDE SEQUENCE [LARGE SCALE GENOMIC DNA]</scope>
    <source>
        <strain evidence="6">KCTC 52042</strain>
    </source>
</reference>
<gene>
    <name evidence="5" type="ORF">ACFSVN_01400</name>
</gene>
<proteinExistence type="predicted"/>
<evidence type="ECO:0000313" key="6">
    <source>
        <dbReference type="Proteomes" id="UP001597460"/>
    </source>
</evidence>
<dbReference type="Pfam" id="PF13749">
    <property type="entry name" value="HATPase_c_4"/>
    <property type="match status" value="1"/>
</dbReference>
<organism evidence="5 6">
    <name type="scientific">Gracilimonas halophila</name>
    <dbReference type="NCBI Taxonomy" id="1834464"/>
    <lineage>
        <taxon>Bacteria</taxon>
        <taxon>Pseudomonadati</taxon>
        <taxon>Balneolota</taxon>
        <taxon>Balneolia</taxon>
        <taxon>Balneolales</taxon>
        <taxon>Balneolaceae</taxon>
        <taxon>Gracilimonas</taxon>
    </lineage>
</organism>
<dbReference type="InterPro" id="IPR038461">
    <property type="entry name" value="Schlafen_AlbA_2_dom_sf"/>
</dbReference>
<protein>
    <submittedName>
        <fullName evidence="5">ATP-binding protein</fullName>
    </submittedName>
</protein>
<dbReference type="RefSeq" id="WP_390297491.1">
    <property type="nucleotide sequence ID" value="NZ_JBHULI010000002.1"/>
</dbReference>
<dbReference type="InterPro" id="IPR001034">
    <property type="entry name" value="DeoR_HTH"/>
</dbReference>
<evidence type="ECO:0000256" key="1">
    <source>
        <dbReference type="ARBA" id="ARBA00023015"/>
    </source>
</evidence>
<comment type="caution">
    <text evidence="5">The sequence shown here is derived from an EMBL/GenBank/DDBJ whole genome shotgun (WGS) entry which is preliminary data.</text>
</comment>
<dbReference type="Pfam" id="PF08220">
    <property type="entry name" value="HTH_DeoR"/>
    <property type="match status" value="1"/>
</dbReference>
<keyword evidence="2" id="KW-0804">Transcription</keyword>
<dbReference type="Gene3D" id="3.30.565.60">
    <property type="match status" value="1"/>
</dbReference>
<evidence type="ECO:0000313" key="5">
    <source>
        <dbReference type="EMBL" id="MFD2531096.1"/>
    </source>
</evidence>
<dbReference type="Proteomes" id="UP001597460">
    <property type="component" value="Unassembled WGS sequence"/>
</dbReference>
<dbReference type="Pfam" id="PF04326">
    <property type="entry name" value="SLFN_AlbA_2"/>
    <property type="match status" value="1"/>
</dbReference>
<dbReference type="InterPro" id="IPR007421">
    <property type="entry name" value="Schlafen_AlbA_2_dom"/>
</dbReference>
<feature type="domain" description="Schlafen AlbA-2" evidence="3">
    <location>
        <begin position="11"/>
        <end position="116"/>
    </location>
</feature>
<accession>A0ABW5JEE1</accession>
<dbReference type="GO" id="GO:0005524">
    <property type="term" value="F:ATP binding"/>
    <property type="evidence" value="ECO:0007669"/>
    <property type="project" value="UniProtKB-KW"/>
</dbReference>
<evidence type="ECO:0000256" key="2">
    <source>
        <dbReference type="ARBA" id="ARBA00023163"/>
    </source>
</evidence>
<keyword evidence="5" id="KW-0067">ATP-binding</keyword>
<feature type="domain" description="HTH deoR-type" evidence="4">
    <location>
        <begin position="390"/>
        <end position="433"/>
    </location>
</feature>